<feature type="domain" description="TadE-like" evidence="2">
    <location>
        <begin position="18"/>
        <end position="60"/>
    </location>
</feature>
<protein>
    <recommendedName>
        <fullName evidence="2">TadE-like domain-containing protein</fullName>
    </recommendedName>
</protein>
<gene>
    <name evidence="3" type="ORF">FTUN_6436</name>
</gene>
<dbReference type="KEGG" id="ftj:FTUN_6436"/>
<proteinExistence type="predicted"/>
<dbReference type="Proteomes" id="UP000503447">
    <property type="component" value="Chromosome"/>
</dbReference>
<dbReference type="Pfam" id="PF07811">
    <property type="entry name" value="TadE"/>
    <property type="match status" value="1"/>
</dbReference>
<keyword evidence="1" id="KW-1133">Transmembrane helix</keyword>
<keyword evidence="4" id="KW-1185">Reference proteome</keyword>
<name>A0A6M5Z077_9BACT</name>
<sequence length="188" mass="20101">MLRPTLGHRSRPAPARRGMTTVETALVLTVFCMLLFGIFEYTRFLFVLQMTNNAARDGARYAAVNVSMPSTFDTTDYTDSAGNVYTNVTSYTNARMGAGTVSLTPPPAVYQIGGYQYSVTVYAVDPTGLALSPPVIRADPNATSWNNTSFPNLIAVTLTGTYTSIAPSLLFMPSTVPLTVTGTASCEG</sequence>
<keyword evidence="1" id="KW-0472">Membrane</keyword>
<evidence type="ECO:0000313" key="4">
    <source>
        <dbReference type="Proteomes" id="UP000503447"/>
    </source>
</evidence>
<evidence type="ECO:0000259" key="2">
    <source>
        <dbReference type="Pfam" id="PF07811"/>
    </source>
</evidence>
<keyword evidence="1" id="KW-0812">Transmembrane</keyword>
<dbReference type="AlphaFoldDB" id="A0A6M5Z077"/>
<dbReference type="InterPro" id="IPR012495">
    <property type="entry name" value="TadE-like_dom"/>
</dbReference>
<evidence type="ECO:0000256" key="1">
    <source>
        <dbReference type="SAM" id="Phobius"/>
    </source>
</evidence>
<organism evidence="3 4">
    <name type="scientific">Frigoriglobus tundricola</name>
    <dbReference type="NCBI Taxonomy" id="2774151"/>
    <lineage>
        <taxon>Bacteria</taxon>
        <taxon>Pseudomonadati</taxon>
        <taxon>Planctomycetota</taxon>
        <taxon>Planctomycetia</taxon>
        <taxon>Gemmatales</taxon>
        <taxon>Gemmataceae</taxon>
        <taxon>Frigoriglobus</taxon>
    </lineage>
</organism>
<feature type="transmembrane region" description="Helical" evidence="1">
    <location>
        <begin position="21"/>
        <end position="39"/>
    </location>
</feature>
<dbReference type="RefSeq" id="WP_171473923.1">
    <property type="nucleotide sequence ID" value="NZ_CP053452.2"/>
</dbReference>
<accession>A0A6M5Z077</accession>
<evidence type="ECO:0000313" key="3">
    <source>
        <dbReference type="EMBL" id="QJW98841.1"/>
    </source>
</evidence>
<reference evidence="4" key="1">
    <citation type="submission" date="2020-05" db="EMBL/GenBank/DDBJ databases">
        <title>Frigoriglobus tundricola gen. nov., sp. nov., a psychrotolerant cellulolytic planctomycete of the family Gemmataceae with two divergent copies of 16S rRNA gene.</title>
        <authorList>
            <person name="Kulichevskaya I.S."/>
            <person name="Ivanova A.A."/>
            <person name="Naumoff D.G."/>
            <person name="Beletsky A.V."/>
            <person name="Rijpstra W.I.C."/>
            <person name="Sinninghe Damste J.S."/>
            <person name="Mardanov A.V."/>
            <person name="Ravin N.V."/>
            <person name="Dedysh S.N."/>
        </authorList>
    </citation>
    <scope>NUCLEOTIDE SEQUENCE [LARGE SCALE GENOMIC DNA]</scope>
    <source>
        <strain evidence="4">PL17</strain>
    </source>
</reference>
<dbReference type="EMBL" id="CP053452">
    <property type="protein sequence ID" value="QJW98841.1"/>
    <property type="molecule type" value="Genomic_DNA"/>
</dbReference>